<dbReference type="NCBIfam" id="TIGR02607">
    <property type="entry name" value="antidote_HigA"/>
    <property type="match status" value="1"/>
</dbReference>
<accession>A0A0R1WPL7</accession>
<dbReference type="STRING" id="1423774.FD31_GL002323"/>
<dbReference type="SUPFAM" id="SSF47413">
    <property type="entry name" value="lambda repressor-like DNA-binding domains"/>
    <property type="match status" value="1"/>
</dbReference>
<dbReference type="AlphaFoldDB" id="A0A0R1WPL7"/>
<comment type="caution">
    <text evidence="3">The sequence shown here is derived from an EMBL/GenBank/DDBJ whole genome shotgun (WGS) entry which is preliminary data.</text>
</comment>
<dbReference type="Gene3D" id="1.10.260.40">
    <property type="entry name" value="lambda repressor-like DNA-binding domains"/>
    <property type="match status" value="1"/>
</dbReference>
<organism evidence="3 4">
    <name type="scientific">Companilactobacillus nantensis DSM 16982</name>
    <dbReference type="NCBI Taxonomy" id="1423774"/>
    <lineage>
        <taxon>Bacteria</taxon>
        <taxon>Bacillati</taxon>
        <taxon>Bacillota</taxon>
        <taxon>Bacilli</taxon>
        <taxon>Lactobacillales</taxon>
        <taxon>Lactobacillaceae</taxon>
        <taxon>Companilactobacillus</taxon>
    </lineage>
</organism>
<evidence type="ECO:0000313" key="4">
    <source>
        <dbReference type="Proteomes" id="UP000051302"/>
    </source>
</evidence>
<dbReference type="CDD" id="cd00093">
    <property type="entry name" value="HTH_XRE"/>
    <property type="match status" value="1"/>
</dbReference>
<dbReference type="InterPro" id="IPR013430">
    <property type="entry name" value="Toxin_antidote_HigA"/>
</dbReference>
<dbReference type="PANTHER" id="PTHR36924">
    <property type="entry name" value="ANTITOXIN HIGA-1"/>
    <property type="match status" value="1"/>
</dbReference>
<dbReference type="EMBL" id="AZFV01000006">
    <property type="protein sequence ID" value="KRM17803.1"/>
    <property type="molecule type" value="Genomic_DNA"/>
</dbReference>
<reference evidence="3 4" key="1">
    <citation type="journal article" date="2015" name="Genome Announc.">
        <title>Expanding the biotechnology potential of lactobacilli through comparative genomics of 213 strains and associated genera.</title>
        <authorList>
            <person name="Sun Z."/>
            <person name="Harris H.M."/>
            <person name="McCann A."/>
            <person name="Guo C."/>
            <person name="Argimon S."/>
            <person name="Zhang W."/>
            <person name="Yang X."/>
            <person name="Jeffery I.B."/>
            <person name="Cooney J.C."/>
            <person name="Kagawa T.F."/>
            <person name="Liu W."/>
            <person name="Song Y."/>
            <person name="Salvetti E."/>
            <person name="Wrobel A."/>
            <person name="Rasinkangas P."/>
            <person name="Parkhill J."/>
            <person name="Rea M.C."/>
            <person name="O'Sullivan O."/>
            <person name="Ritari J."/>
            <person name="Douillard F.P."/>
            <person name="Paul Ross R."/>
            <person name="Yang R."/>
            <person name="Briner A.E."/>
            <person name="Felis G.E."/>
            <person name="de Vos W.M."/>
            <person name="Barrangou R."/>
            <person name="Klaenhammer T.R."/>
            <person name="Caufield P.W."/>
            <person name="Cui Y."/>
            <person name="Zhang H."/>
            <person name="O'Toole P.W."/>
        </authorList>
    </citation>
    <scope>NUCLEOTIDE SEQUENCE [LARGE SCALE GENOMIC DNA]</scope>
    <source>
        <strain evidence="3 4">DSM 16982</strain>
    </source>
</reference>
<evidence type="ECO:0000313" key="3">
    <source>
        <dbReference type="EMBL" id="KRM17803.1"/>
    </source>
</evidence>
<dbReference type="SMART" id="SM00530">
    <property type="entry name" value="HTH_XRE"/>
    <property type="match status" value="1"/>
</dbReference>
<feature type="domain" description="HTH cro/C1-type" evidence="2">
    <location>
        <begin position="22"/>
        <end position="76"/>
    </location>
</feature>
<evidence type="ECO:0000256" key="1">
    <source>
        <dbReference type="ARBA" id="ARBA00023125"/>
    </source>
</evidence>
<gene>
    <name evidence="3" type="ORF">FD31_GL002323</name>
</gene>
<evidence type="ECO:0000259" key="2">
    <source>
        <dbReference type="PROSITE" id="PS50943"/>
    </source>
</evidence>
<protein>
    <recommendedName>
        <fullName evidence="2">HTH cro/C1-type domain-containing protein</fullName>
    </recommendedName>
</protein>
<dbReference type="PATRIC" id="fig|1423774.3.peg.2413"/>
<keyword evidence="1" id="KW-0238">DNA-binding</keyword>
<sequence>MNIMSNEIKYNNSIAFHPGSYVEDIIRERNITESEFAEQLGVSSRTISKIINGKEDISEDVANKLAEFTGVSLKTWLNLQKNYDIKLMEIRTQNNNFDYSKKTKVP</sequence>
<dbReference type="PANTHER" id="PTHR36924:SF1">
    <property type="entry name" value="ANTITOXIN HIGA-1"/>
    <property type="match status" value="1"/>
</dbReference>
<dbReference type="InterPro" id="IPR010982">
    <property type="entry name" value="Lambda_DNA-bd_dom_sf"/>
</dbReference>
<dbReference type="InterPro" id="IPR001387">
    <property type="entry name" value="Cro/C1-type_HTH"/>
</dbReference>
<dbReference type="GO" id="GO:0003677">
    <property type="term" value="F:DNA binding"/>
    <property type="evidence" value="ECO:0007669"/>
    <property type="project" value="UniProtKB-KW"/>
</dbReference>
<dbReference type="Pfam" id="PF01381">
    <property type="entry name" value="HTH_3"/>
    <property type="match status" value="1"/>
</dbReference>
<proteinExistence type="predicted"/>
<keyword evidence="4" id="KW-1185">Reference proteome</keyword>
<dbReference type="Proteomes" id="UP000051302">
    <property type="component" value="Unassembled WGS sequence"/>
</dbReference>
<name>A0A0R1WPL7_9LACO</name>
<dbReference type="PROSITE" id="PS50943">
    <property type="entry name" value="HTH_CROC1"/>
    <property type="match status" value="1"/>
</dbReference>